<accession>A0A3M8CX22</accession>
<feature type="transmembrane region" description="Helical" evidence="1">
    <location>
        <begin position="6"/>
        <end position="26"/>
    </location>
</feature>
<feature type="transmembrane region" description="Helical" evidence="1">
    <location>
        <begin position="174"/>
        <end position="191"/>
    </location>
</feature>
<keyword evidence="1" id="KW-0472">Membrane</keyword>
<feature type="transmembrane region" description="Helical" evidence="1">
    <location>
        <begin position="284"/>
        <end position="307"/>
    </location>
</feature>
<dbReference type="Proteomes" id="UP000271031">
    <property type="component" value="Unassembled WGS sequence"/>
</dbReference>
<evidence type="ECO:0000313" key="2">
    <source>
        <dbReference type="EMBL" id="RNB80178.1"/>
    </source>
</evidence>
<gene>
    <name evidence="2" type="ORF">EDM56_27605</name>
</gene>
<dbReference type="PANTHER" id="PTHR43646">
    <property type="entry name" value="GLYCOSYLTRANSFERASE"/>
    <property type="match status" value="1"/>
</dbReference>
<reference evidence="2 3" key="1">
    <citation type="submission" date="2018-10" db="EMBL/GenBank/DDBJ databases">
        <title>Phylogenomics of Brevibacillus.</title>
        <authorList>
            <person name="Dunlap C."/>
        </authorList>
    </citation>
    <scope>NUCLEOTIDE SEQUENCE [LARGE SCALE GENOMIC DNA]</scope>
    <source>
        <strain evidence="2 3">JCM 15716</strain>
    </source>
</reference>
<organism evidence="2 3">
    <name type="scientific">Brevibacillus fluminis</name>
    <dbReference type="NCBI Taxonomy" id="511487"/>
    <lineage>
        <taxon>Bacteria</taxon>
        <taxon>Bacillati</taxon>
        <taxon>Bacillota</taxon>
        <taxon>Bacilli</taxon>
        <taxon>Bacillales</taxon>
        <taxon>Paenibacillaceae</taxon>
        <taxon>Brevibacillus</taxon>
    </lineage>
</organism>
<protein>
    <submittedName>
        <fullName evidence="2">Glycosyltransferase</fullName>
    </submittedName>
</protein>
<keyword evidence="3" id="KW-1185">Reference proteome</keyword>
<feature type="transmembrane region" description="Helical" evidence="1">
    <location>
        <begin position="339"/>
        <end position="361"/>
    </location>
</feature>
<proteinExistence type="predicted"/>
<dbReference type="AlphaFoldDB" id="A0A3M8CX22"/>
<dbReference type="InterPro" id="IPR029044">
    <property type="entry name" value="Nucleotide-diphossugar_trans"/>
</dbReference>
<sequence length="383" mass="43252">MNLLGILFLIIWLGLIAIGLPGLMRMTRLSLPVERRLTEAPAGGWPRVSIIVTACNEERTIAMGLRSLLAIDYPHLEIIAINDRSTDQTGAVMKETARDHPTLTIMEITDLPPGWLGKNHALAKGAANATGEWLLFTDADVVFHPLALKTAINHTVCQQLDHLAAAPLMKAKGVLLQGLVFLFMFNLMIFFRPQYAKSPHSHAHMGVGAFNLLKKSVYQAVGGHKPIRMRPDDDLKLGRMIKHKGYRQDFAFAEELLEVEWYPSIREMMRGLEKNTLAPFEYRIPILMTGLLPLGAFYLLPFIGIVVAEGWGRAIYAVMLIASFLYFCLHGRMSWRMVGYYALFPITVPLLLYALARAAWLTWRRGGIMWRGTLYPIEWLKQK</sequence>
<dbReference type="Pfam" id="PF13641">
    <property type="entry name" value="Glyco_tranf_2_3"/>
    <property type="match status" value="1"/>
</dbReference>
<dbReference type="PANTHER" id="PTHR43646:SF3">
    <property type="entry name" value="SLR1566 PROTEIN"/>
    <property type="match status" value="1"/>
</dbReference>
<dbReference type="RefSeq" id="WP_122921162.1">
    <property type="nucleotide sequence ID" value="NZ_RHHQ01000025.1"/>
</dbReference>
<dbReference type="GO" id="GO:0016740">
    <property type="term" value="F:transferase activity"/>
    <property type="evidence" value="ECO:0007669"/>
    <property type="project" value="UniProtKB-KW"/>
</dbReference>
<dbReference type="SUPFAM" id="SSF53448">
    <property type="entry name" value="Nucleotide-diphospho-sugar transferases"/>
    <property type="match status" value="1"/>
</dbReference>
<evidence type="ECO:0000256" key="1">
    <source>
        <dbReference type="SAM" id="Phobius"/>
    </source>
</evidence>
<evidence type="ECO:0000313" key="3">
    <source>
        <dbReference type="Proteomes" id="UP000271031"/>
    </source>
</evidence>
<dbReference type="OrthoDB" id="9766299at2"/>
<dbReference type="EMBL" id="RHHQ01000025">
    <property type="protein sequence ID" value="RNB80178.1"/>
    <property type="molecule type" value="Genomic_DNA"/>
</dbReference>
<feature type="transmembrane region" description="Helical" evidence="1">
    <location>
        <begin position="314"/>
        <end position="333"/>
    </location>
</feature>
<comment type="caution">
    <text evidence="2">The sequence shown here is derived from an EMBL/GenBank/DDBJ whole genome shotgun (WGS) entry which is preliminary data.</text>
</comment>
<dbReference type="Gene3D" id="3.90.550.10">
    <property type="entry name" value="Spore Coat Polysaccharide Biosynthesis Protein SpsA, Chain A"/>
    <property type="match status" value="1"/>
</dbReference>
<name>A0A3M8CX22_9BACL</name>
<keyword evidence="1" id="KW-1133">Transmembrane helix</keyword>
<keyword evidence="1" id="KW-0812">Transmembrane</keyword>
<keyword evidence="2" id="KW-0808">Transferase</keyword>